<gene>
    <name evidence="1" type="ORF">SAMN02745782_00593</name>
</gene>
<reference evidence="2" key="1">
    <citation type="submission" date="2017-02" db="EMBL/GenBank/DDBJ databases">
        <authorList>
            <person name="Varghese N."/>
            <person name="Submissions S."/>
        </authorList>
    </citation>
    <scope>NUCLEOTIDE SEQUENCE [LARGE SCALE GENOMIC DNA]</scope>
    <source>
        <strain evidence="2">DSM 19608</strain>
    </source>
</reference>
<organism evidence="1 2">
    <name type="scientific">Vibrio cincinnatiensis DSM 19608</name>
    <dbReference type="NCBI Taxonomy" id="1123491"/>
    <lineage>
        <taxon>Bacteria</taxon>
        <taxon>Pseudomonadati</taxon>
        <taxon>Pseudomonadota</taxon>
        <taxon>Gammaproteobacteria</taxon>
        <taxon>Vibrionales</taxon>
        <taxon>Vibrionaceae</taxon>
        <taxon>Vibrio</taxon>
    </lineage>
</organism>
<evidence type="ECO:0000313" key="1">
    <source>
        <dbReference type="EMBL" id="SJZ54291.1"/>
    </source>
</evidence>
<sequence length="61" mass="7014">MSRYSLERKEAILKKLQPPYSRSVVKVAKEKALAKTTALLMLRKISEPFTGKNPRTINLNR</sequence>
<dbReference type="Proteomes" id="UP000190834">
    <property type="component" value="Unassembled WGS sequence"/>
</dbReference>
<evidence type="ECO:0008006" key="3">
    <source>
        <dbReference type="Google" id="ProtNLM"/>
    </source>
</evidence>
<evidence type="ECO:0000313" key="2">
    <source>
        <dbReference type="Proteomes" id="UP000190834"/>
    </source>
</evidence>
<keyword evidence="2" id="KW-1185">Reference proteome</keyword>
<protein>
    <recommendedName>
        <fullName evidence="3">Transposase</fullName>
    </recommendedName>
</protein>
<name>A0A1T4LI49_VIBCI</name>
<dbReference type="AlphaFoldDB" id="A0A1T4LI49"/>
<accession>A0A1T4LI49</accession>
<proteinExistence type="predicted"/>
<dbReference type="EMBL" id="FUXB01000003">
    <property type="protein sequence ID" value="SJZ54291.1"/>
    <property type="molecule type" value="Genomic_DNA"/>
</dbReference>